<protein>
    <submittedName>
        <fullName evidence="1">Uncharacterized protein</fullName>
    </submittedName>
</protein>
<proteinExistence type="predicted"/>
<dbReference type="EMBL" id="BMAW01089900">
    <property type="protein sequence ID" value="GFS42012.1"/>
    <property type="molecule type" value="Genomic_DNA"/>
</dbReference>
<accession>A0A8X6IGA9</accession>
<organism evidence="1 2">
    <name type="scientific">Nephila pilipes</name>
    <name type="common">Giant wood spider</name>
    <name type="synonym">Nephila maculata</name>
    <dbReference type="NCBI Taxonomy" id="299642"/>
    <lineage>
        <taxon>Eukaryota</taxon>
        <taxon>Metazoa</taxon>
        <taxon>Ecdysozoa</taxon>
        <taxon>Arthropoda</taxon>
        <taxon>Chelicerata</taxon>
        <taxon>Arachnida</taxon>
        <taxon>Araneae</taxon>
        <taxon>Araneomorphae</taxon>
        <taxon>Entelegynae</taxon>
        <taxon>Araneoidea</taxon>
        <taxon>Nephilidae</taxon>
        <taxon>Nephila</taxon>
    </lineage>
</organism>
<evidence type="ECO:0000313" key="1">
    <source>
        <dbReference type="EMBL" id="GFS42012.1"/>
    </source>
</evidence>
<keyword evidence="2" id="KW-1185">Reference proteome</keyword>
<dbReference type="AlphaFoldDB" id="A0A8X6IGA9"/>
<dbReference type="Proteomes" id="UP000887013">
    <property type="component" value="Unassembled WGS sequence"/>
</dbReference>
<sequence>MSSLISPESVFLIYFNGLIPFQPSGIRSQHRLPRSHPIRDFRADIQSATAVHTQPKG</sequence>
<feature type="non-terminal residue" evidence="1">
    <location>
        <position position="57"/>
    </location>
</feature>
<evidence type="ECO:0000313" key="2">
    <source>
        <dbReference type="Proteomes" id="UP000887013"/>
    </source>
</evidence>
<gene>
    <name evidence="1" type="ORF">NPIL_341741</name>
</gene>
<name>A0A8X6IGA9_NEPPI</name>
<reference evidence="1" key="1">
    <citation type="submission" date="2020-08" db="EMBL/GenBank/DDBJ databases">
        <title>Multicomponent nature underlies the extraordinary mechanical properties of spider dragline silk.</title>
        <authorList>
            <person name="Kono N."/>
            <person name="Nakamura H."/>
            <person name="Mori M."/>
            <person name="Yoshida Y."/>
            <person name="Ohtoshi R."/>
            <person name="Malay A.D."/>
            <person name="Moran D.A.P."/>
            <person name="Tomita M."/>
            <person name="Numata K."/>
            <person name="Arakawa K."/>
        </authorList>
    </citation>
    <scope>NUCLEOTIDE SEQUENCE</scope>
</reference>
<comment type="caution">
    <text evidence="1">The sequence shown here is derived from an EMBL/GenBank/DDBJ whole genome shotgun (WGS) entry which is preliminary data.</text>
</comment>